<evidence type="ECO:0000259" key="14">
    <source>
        <dbReference type="Pfam" id="PF22776"/>
    </source>
</evidence>
<evidence type="ECO:0000259" key="13">
    <source>
        <dbReference type="Pfam" id="PF02705"/>
    </source>
</evidence>
<protein>
    <recommendedName>
        <fullName evidence="12">Probable potassium transport system protein Kup</fullName>
    </recommendedName>
</protein>
<dbReference type="EMBL" id="QQAX01000009">
    <property type="protein sequence ID" value="RDI44526.1"/>
    <property type="molecule type" value="Genomic_DNA"/>
</dbReference>
<evidence type="ECO:0000256" key="8">
    <source>
        <dbReference type="ARBA" id="ARBA00022958"/>
    </source>
</evidence>
<dbReference type="InterPro" id="IPR053951">
    <property type="entry name" value="K_trans_N"/>
</dbReference>
<keyword evidence="8 12" id="KW-0630">Potassium</keyword>
<dbReference type="RefSeq" id="WP_114834202.1">
    <property type="nucleotide sequence ID" value="NZ_LR699114.1"/>
</dbReference>
<feature type="transmembrane region" description="Helical" evidence="12">
    <location>
        <begin position="361"/>
        <end position="385"/>
    </location>
</feature>
<organism evidence="15 16">
    <name type="scientific">Aquicella lusitana</name>
    <dbReference type="NCBI Taxonomy" id="254246"/>
    <lineage>
        <taxon>Bacteria</taxon>
        <taxon>Pseudomonadati</taxon>
        <taxon>Pseudomonadota</taxon>
        <taxon>Gammaproteobacteria</taxon>
        <taxon>Legionellales</taxon>
        <taxon>Coxiellaceae</taxon>
        <taxon>Aquicella</taxon>
    </lineage>
</organism>
<evidence type="ECO:0000256" key="6">
    <source>
        <dbReference type="ARBA" id="ARBA00022692"/>
    </source>
</evidence>
<accession>A0A370GMM4</accession>
<dbReference type="Proteomes" id="UP000254720">
    <property type="component" value="Unassembled WGS sequence"/>
</dbReference>
<evidence type="ECO:0000256" key="4">
    <source>
        <dbReference type="ARBA" id="ARBA00022475"/>
    </source>
</evidence>
<feature type="transmembrane region" description="Helical" evidence="12">
    <location>
        <begin position="243"/>
        <end position="265"/>
    </location>
</feature>
<evidence type="ECO:0000256" key="7">
    <source>
        <dbReference type="ARBA" id="ARBA00022847"/>
    </source>
</evidence>
<feature type="transmembrane region" description="Helical" evidence="12">
    <location>
        <begin position="417"/>
        <end position="438"/>
    </location>
</feature>
<feature type="transmembrane region" description="Helical" evidence="12">
    <location>
        <begin position="392"/>
        <end position="411"/>
    </location>
</feature>
<feature type="transmembrane region" description="Helical" evidence="12">
    <location>
        <begin position="285"/>
        <end position="309"/>
    </location>
</feature>
<keyword evidence="7 12" id="KW-0769">Symport</keyword>
<keyword evidence="16" id="KW-1185">Reference proteome</keyword>
<comment type="caution">
    <text evidence="15">The sequence shown here is derived from an EMBL/GenBank/DDBJ whole genome shotgun (WGS) entry which is preliminary data.</text>
</comment>
<keyword evidence="11 12" id="KW-0472">Membrane</keyword>
<comment type="subcellular location">
    <subcellularLocation>
        <location evidence="12">Cell membrane</location>
        <topology evidence="12">Multi-pass membrane protein</topology>
    </subcellularLocation>
    <subcellularLocation>
        <location evidence="1">Membrane</location>
        <topology evidence="1">Multi-pass membrane protein</topology>
    </subcellularLocation>
</comment>
<evidence type="ECO:0000256" key="2">
    <source>
        <dbReference type="ARBA" id="ARBA00007019"/>
    </source>
</evidence>
<keyword evidence="3 12" id="KW-0813">Transport</keyword>
<dbReference type="InterPro" id="IPR003855">
    <property type="entry name" value="K+_transporter"/>
</dbReference>
<reference evidence="15 16" key="1">
    <citation type="submission" date="2018-07" db="EMBL/GenBank/DDBJ databases">
        <title>Genomic Encyclopedia of Type Strains, Phase IV (KMG-IV): sequencing the most valuable type-strain genomes for metagenomic binning, comparative biology and taxonomic classification.</title>
        <authorList>
            <person name="Goeker M."/>
        </authorList>
    </citation>
    <scope>NUCLEOTIDE SEQUENCE [LARGE SCALE GENOMIC DNA]</scope>
    <source>
        <strain evidence="15 16">DSM 16500</strain>
    </source>
</reference>
<sequence>MRTVYTKNKRIALLSLAALGVVYGDIGTSPLYAVRESLYGLPLTRENILGVLSLIFWSLILVISTKYLILILRADNDGEGGILALLALLKQTSGKFYRLFFWIGAIGAGLLIGDGMLTPAISVVSAIEGLQVISPTFSDLILPLTIIILLGLFIFQHKGTAKIGGYFGPIILCWFITIGVLGGAQILANPQVLSAINPYYGIEFFHHNGWTGYALLGGVFLVVTGGEALYADLGHFGKTPIRIGWFVVALPGLLLNYFGQGAYLLRFPEAIINPFYAIAPMWFSFPLLIIATVATIIASQAVISAAFSLTKQAVLLELYPRLPIIQTSERQKGQIYIPQINFILAIGTLSLVFAFKSSSALAHAYGIAVNLDMLAVTLMVTCVAYQHWRWSFTKIIAVFSIFLLFDIAFLGANAQKILTGGWVPLVFALVCAFIMVTWQKGIAFLRSSYYQDKVALTRIIDQFRPEELNYLPGATAIFITDPYDESGGSLLHYLKLNHIMPEHVLIVSISIENRPYLSGHEHYEFKQLSKGIYRLILHYGFMQLTDIPEALASAEKLKLFPFPLDLGQATYLIEITHISATKRKKTLLFYWQEILFAFLMRNAVIDIEFFHLPYNRTIAIGTYCEI</sequence>
<evidence type="ECO:0000256" key="5">
    <source>
        <dbReference type="ARBA" id="ARBA00022538"/>
    </source>
</evidence>
<dbReference type="Pfam" id="PF22776">
    <property type="entry name" value="K_trans_C"/>
    <property type="match status" value="1"/>
</dbReference>
<dbReference type="InterPro" id="IPR053952">
    <property type="entry name" value="K_trans_C"/>
</dbReference>
<dbReference type="PANTHER" id="PTHR30540">
    <property type="entry name" value="OSMOTIC STRESS POTASSIUM TRANSPORTER"/>
    <property type="match status" value="1"/>
</dbReference>
<feature type="transmembrane region" description="Helical" evidence="12">
    <location>
        <begin position="335"/>
        <end position="355"/>
    </location>
</feature>
<dbReference type="GO" id="GO:0015079">
    <property type="term" value="F:potassium ion transmembrane transporter activity"/>
    <property type="evidence" value="ECO:0007669"/>
    <property type="project" value="UniProtKB-UniRule"/>
</dbReference>
<feature type="transmembrane region" description="Helical" evidence="12">
    <location>
        <begin position="210"/>
        <end position="231"/>
    </location>
</feature>
<keyword evidence="6 12" id="KW-0812">Transmembrane</keyword>
<keyword evidence="10 12" id="KW-0406">Ion transport</keyword>
<dbReference type="InterPro" id="IPR023051">
    <property type="entry name" value="Kup"/>
</dbReference>
<dbReference type="Pfam" id="PF02705">
    <property type="entry name" value="K_trans"/>
    <property type="match status" value="1"/>
</dbReference>
<dbReference type="OrthoDB" id="9805577at2"/>
<keyword evidence="9 12" id="KW-1133">Transmembrane helix</keyword>
<comment type="catalytic activity">
    <reaction evidence="12">
        <text>K(+)(in) + H(+)(in) = K(+)(out) + H(+)(out)</text>
        <dbReference type="Rhea" id="RHEA:28490"/>
        <dbReference type="ChEBI" id="CHEBI:15378"/>
        <dbReference type="ChEBI" id="CHEBI:29103"/>
    </reaction>
</comment>
<name>A0A370GMM4_9COXI</name>
<keyword evidence="5 12" id="KW-0633">Potassium transport</keyword>
<evidence type="ECO:0000256" key="9">
    <source>
        <dbReference type="ARBA" id="ARBA00022989"/>
    </source>
</evidence>
<evidence type="ECO:0000256" key="3">
    <source>
        <dbReference type="ARBA" id="ARBA00022448"/>
    </source>
</evidence>
<dbReference type="AlphaFoldDB" id="A0A370GMM4"/>
<feature type="transmembrane region" description="Helical" evidence="12">
    <location>
        <begin position="167"/>
        <end position="188"/>
    </location>
</feature>
<evidence type="ECO:0000256" key="10">
    <source>
        <dbReference type="ARBA" id="ARBA00023065"/>
    </source>
</evidence>
<evidence type="ECO:0000256" key="11">
    <source>
        <dbReference type="ARBA" id="ARBA00023136"/>
    </source>
</evidence>
<feature type="transmembrane region" description="Helical" evidence="12">
    <location>
        <begin position="48"/>
        <end position="69"/>
    </location>
</feature>
<gene>
    <name evidence="12" type="primary">kup</name>
    <name evidence="15" type="ORF">C8D86_1098</name>
</gene>
<proteinExistence type="inferred from homology"/>
<feature type="transmembrane region" description="Helical" evidence="12">
    <location>
        <begin position="99"/>
        <end position="127"/>
    </location>
</feature>
<feature type="transmembrane region" description="Helical" evidence="12">
    <location>
        <begin position="133"/>
        <end position="155"/>
    </location>
</feature>
<keyword evidence="4 12" id="KW-1003">Cell membrane</keyword>
<comment type="similarity">
    <text evidence="2 12">Belongs to the HAK/KUP transporter (TC 2.A.72) family.</text>
</comment>
<feature type="domain" description="K+ potassium transporter integral membrane" evidence="13">
    <location>
        <begin position="15"/>
        <end position="461"/>
    </location>
</feature>
<dbReference type="PANTHER" id="PTHR30540:SF79">
    <property type="entry name" value="LOW AFFINITY POTASSIUM TRANSPORT SYSTEM PROTEIN KUP"/>
    <property type="match status" value="1"/>
</dbReference>
<feature type="domain" description="K+ potassium transporter C-terminal" evidence="14">
    <location>
        <begin position="475"/>
        <end position="626"/>
    </location>
</feature>
<evidence type="ECO:0000256" key="12">
    <source>
        <dbReference type="HAMAP-Rule" id="MF_01522"/>
    </source>
</evidence>
<evidence type="ECO:0000256" key="1">
    <source>
        <dbReference type="ARBA" id="ARBA00004141"/>
    </source>
</evidence>
<comment type="function">
    <text evidence="12">Transport of potassium into the cell. Likely operates as a K(+):H(+) symporter.</text>
</comment>
<dbReference type="GO" id="GO:0015293">
    <property type="term" value="F:symporter activity"/>
    <property type="evidence" value="ECO:0007669"/>
    <property type="project" value="UniProtKB-UniRule"/>
</dbReference>
<dbReference type="HAMAP" id="MF_01522">
    <property type="entry name" value="Kup"/>
    <property type="match status" value="1"/>
</dbReference>
<dbReference type="GO" id="GO:0005886">
    <property type="term" value="C:plasma membrane"/>
    <property type="evidence" value="ECO:0007669"/>
    <property type="project" value="UniProtKB-SubCell"/>
</dbReference>
<evidence type="ECO:0000313" key="15">
    <source>
        <dbReference type="EMBL" id="RDI44526.1"/>
    </source>
</evidence>
<evidence type="ECO:0000313" key="16">
    <source>
        <dbReference type="Proteomes" id="UP000254720"/>
    </source>
</evidence>